<dbReference type="PROSITE" id="PS51186">
    <property type="entry name" value="GNAT"/>
    <property type="match status" value="1"/>
</dbReference>
<dbReference type="GO" id="GO:0016747">
    <property type="term" value="F:acyltransferase activity, transferring groups other than amino-acyl groups"/>
    <property type="evidence" value="ECO:0007669"/>
    <property type="project" value="InterPro"/>
</dbReference>
<keyword evidence="2" id="KW-0808">Transferase</keyword>
<feature type="domain" description="N-acetyltransferase" evidence="1">
    <location>
        <begin position="1"/>
        <end position="138"/>
    </location>
</feature>
<dbReference type="EMBL" id="CP032549">
    <property type="protein sequence ID" value="QIV87425.1"/>
    <property type="molecule type" value="Genomic_DNA"/>
</dbReference>
<dbReference type="PANTHER" id="PTHR43233:SF1">
    <property type="entry name" value="FAMILY N-ACETYLTRANSFERASE, PUTATIVE (AFU_ORTHOLOGUE AFUA_6G03350)-RELATED"/>
    <property type="match status" value="1"/>
</dbReference>
<dbReference type="InterPro" id="IPR000182">
    <property type="entry name" value="GNAT_dom"/>
</dbReference>
<dbReference type="Gene3D" id="3.40.630.30">
    <property type="match status" value="1"/>
</dbReference>
<evidence type="ECO:0000313" key="2">
    <source>
        <dbReference type="EMBL" id="QIV87425.1"/>
    </source>
</evidence>
<keyword evidence="3" id="KW-1185">Reference proteome</keyword>
<dbReference type="CDD" id="cd04301">
    <property type="entry name" value="NAT_SF"/>
    <property type="match status" value="1"/>
</dbReference>
<evidence type="ECO:0000259" key="1">
    <source>
        <dbReference type="PROSITE" id="PS51186"/>
    </source>
</evidence>
<dbReference type="InterPro" id="IPR053144">
    <property type="entry name" value="Acetyltransferase_Butenolide"/>
</dbReference>
<name>A0A6H0SM55_9MICC</name>
<dbReference type="RefSeq" id="WP_172512085.1">
    <property type="nucleotide sequence ID" value="NZ_CP032549.1"/>
</dbReference>
<proteinExistence type="predicted"/>
<reference evidence="2 3" key="1">
    <citation type="submission" date="2018-09" db="EMBL/GenBank/DDBJ databases">
        <title>Glutamicibacter mishrai S5-52T (LMG 29155T = KCTC 39846T).</title>
        <authorList>
            <person name="Das S.K."/>
        </authorList>
    </citation>
    <scope>NUCLEOTIDE SEQUENCE [LARGE SCALE GENOMIC DNA]</scope>
    <source>
        <strain evidence="2 3">S5-52</strain>
    </source>
</reference>
<evidence type="ECO:0000313" key="3">
    <source>
        <dbReference type="Proteomes" id="UP000502331"/>
    </source>
</evidence>
<dbReference type="Pfam" id="PF13673">
    <property type="entry name" value="Acetyltransf_10"/>
    <property type="match status" value="1"/>
</dbReference>
<dbReference type="InterPro" id="IPR016181">
    <property type="entry name" value="Acyl_CoA_acyltransferase"/>
</dbReference>
<protein>
    <submittedName>
        <fullName evidence="2">N-acetyltransferase</fullName>
    </submittedName>
</protein>
<dbReference type="AlphaFoldDB" id="A0A6H0SM55"/>
<dbReference type="PANTHER" id="PTHR43233">
    <property type="entry name" value="FAMILY N-ACETYLTRANSFERASE, PUTATIVE (AFU_ORTHOLOGUE AFUA_6G03350)-RELATED"/>
    <property type="match status" value="1"/>
</dbReference>
<accession>A0A6H0SM55</accession>
<gene>
    <name evidence="2" type="ORF">D3791_10010</name>
</gene>
<dbReference type="Proteomes" id="UP000502331">
    <property type="component" value="Chromosome"/>
</dbReference>
<organism evidence="2 3">
    <name type="scientific">Glutamicibacter mishrai</name>
    <dbReference type="NCBI Taxonomy" id="1775880"/>
    <lineage>
        <taxon>Bacteria</taxon>
        <taxon>Bacillati</taxon>
        <taxon>Actinomycetota</taxon>
        <taxon>Actinomycetes</taxon>
        <taxon>Micrococcales</taxon>
        <taxon>Micrococcaceae</taxon>
        <taxon>Glutamicibacter</taxon>
    </lineage>
</organism>
<sequence>MEISTTKVPTHEQIIALYDSVGWSAYTDQPDVLARAHANSDFLVYAYYDDHQLIGLARAISDDATICYLQDILVHPQAQRTGAGRELFSAVRKRFEHLRQFVLITDDEPGQRAFYESMGLSEGSDFEHGSVRIFARFL</sequence>
<dbReference type="SUPFAM" id="SSF55729">
    <property type="entry name" value="Acyl-CoA N-acyltransferases (Nat)"/>
    <property type="match status" value="1"/>
</dbReference>